<keyword evidence="2" id="KW-0677">Repeat</keyword>
<dbReference type="GO" id="GO:0005615">
    <property type="term" value="C:extracellular space"/>
    <property type="evidence" value="ECO:0007669"/>
    <property type="project" value="TreeGrafter"/>
</dbReference>
<dbReference type="PANTHER" id="PTHR45712:SF22">
    <property type="entry name" value="INSULIN-LIKE GROWTH FACTOR-BINDING PROTEIN COMPLEX ACID LABILE SUBUNIT"/>
    <property type="match status" value="1"/>
</dbReference>
<feature type="signal peptide" evidence="3">
    <location>
        <begin position="1"/>
        <end position="23"/>
    </location>
</feature>
<evidence type="ECO:0000256" key="2">
    <source>
        <dbReference type="ARBA" id="ARBA00022737"/>
    </source>
</evidence>
<dbReference type="InterPro" id="IPR050333">
    <property type="entry name" value="SLRP"/>
</dbReference>
<keyword evidence="1" id="KW-0433">Leucine-rich repeat</keyword>
<keyword evidence="3" id="KW-0732">Signal</keyword>
<sequence>MKETNVFHQLVIVLSFLINAALCGYIPPGPKYPCPENPSLFYPCKCTSGSDLGLEIYCGNSNLASLSIAFTNIAALRSPLEKLTIAAAKFSRLYGGLLYALEVKRLYIEDTPLKKIAPQTFLGVNRTLEELHLVRTQLNEYPKDAFQNLGKLRILHIDGHTLTTLSVGSIAGLLPNNLERLSITNGNLTDLPVDTLVPLKKLKRLDLHGNNFKTLKRNQFKDFYIFS</sequence>
<dbReference type="SMART" id="SM00369">
    <property type="entry name" value="LRR_TYP"/>
    <property type="match status" value="3"/>
</dbReference>
<accession>A0A2K8JM71</accession>
<dbReference type="AlphaFoldDB" id="A0A2K8JM71"/>
<reference evidence="4" key="1">
    <citation type="submission" date="2016-10" db="EMBL/GenBank/DDBJ databases">
        <title>The assassin bug Pristhesancus plagipennis produces two different types of venom.</title>
        <authorList>
            <person name="Walker A.A."/>
            <person name="Herzig V."/>
            <person name="Jin J."/>
            <person name="Fry B.G."/>
            <person name="King G.F."/>
        </authorList>
    </citation>
    <scope>NUCLEOTIDE SEQUENCE</scope>
    <source>
        <tissue evidence="4">Venom/labial glands</tissue>
    </source>
</reference>
<organism evidence="4">
    <name type="scientific">Pristhesancus plagipennis</name>
    <name type="common">Common assassin bug</name>
    <dbReference type="NCBI Taxonomy" id="1955184"/>
    <lineage>
        <taxon>Eukaryota</taxon>
        <taxon>Metazoa</taxon>
        <taxon>Ecdysozoa</taxon>
        <taxon>Arthropoda</taxon>
        <taxon>Hexapoda</taxon>
        <taxon>Insecta</taxon>
        <taxon>Pterygota</taxon>
        <taxon>Neoptera</taxon>
        <taxon>Paraneoptera</taxon>
        <taxon>Hemiptera</taxon>
        <taxon>Heteroptera</taxon>
        <taxon>Panheteroptera</taxon>
        <taxon>Cimicomorpha</taxon>
        <taxon>Reduviidae</taxon>
        <taxon>Harpactorinae</taxon>
        <taxon>Harpactorini</taxon>
        <taxon>Pristhesancus</taxon>
    </lineage>
</organism>
<evidence type="ECO:0000256" key="3">
    <source>
        <dbReference type="SAM" id="SignalP"/>
    </source>
</evidence>
<protein>
    <submittedName>
        <fullName evidence="4">Secreted Chaoptin-like protein</fullName>
    </submittedName>
</protein>
<name>A0A2K8JM71_PRIPG</name>
<evidence type="ECO:0000313" key="4">
    <source>
        <dbReference type="EMBL" id="ATU82741.1"/>
    </source>
</evidence>
<dbReference type="InterPro" id="IPR001611">
    <property type="entry name" value="Leu-rich_rpt"/>
</dbReference>
<dbReference type="EMBL" id="KY030990">
    <property type="protein sequence ID" value="ATU82741.1"/>
    <property type="molecule type" value="mRNA"/>
</dbReference>
<evidence type="ECO:0000256" key="1">
    <source>
        <dbReference type="ARBA" id="ARBA00022614"/>
    </source>
</evidence>
<dbReference type="Gene3D" id="3.80.10.10">
    <property type="entry name" value="Ribonuclease Inhibitor"/>
    <property type="match status" value="1"/>
</dbReference>
<dbReference type="InterPro" id="IPR003591">
    <property type="entry name" value="Leu-rich_rpt_typical-subtyp"/>
</dbReference>
<dbReference type="PANTHER" id="PTHR45712">
    <property type="entry name" value="AGAP008170-PA"/>
    <property type="match status" value="1"/>
</dbReference>
<proteinExistence type="evidence at transcript level"/>
<dbReference type="Pfam" id="PF13855">
    <property type="entry name" value="LRR_8"/>
    <property type="match status" value="2"/>
</dbReference>
<dbReference type="SUPFAM" id="SSF52058">
    <property type="entry name" value="L domain-like"/>
    <property type="match status" value="1"/>
</dbReference>
<feature type="chain" id="PRO_5014907604" evidence="3">
    <location>
        <begin position="24"/>
        <end position="227"/>
    </location>
</feature>
<dbReference type="InterPro" id="IPR032675">
    <property type="entry name" value="LRR_dom_sf"/>
</dbReference>